<dbReference type="AlphaFoldDB" id="A0A6B3NFY4"/>
<feature type="transmembrane region" description="Helical" evidence="3">
    <location>
        <begin position="551"/>
        <end position="569"/>
    </location>
</feature>
<dbReference type="EMBL" id="JAAHFQ010000181">
    <property type="protein sequence ID" value="NER28188.1"/>
    <property type="molecule type" value="Genomic_DNA"/>
</dbReference>
<dbReference type="InterPro" id="IPR037185">
    <property type="entry name" value="EmrE-like"/>
</dbReference>
<evidence type="ECO:0000313" key="4">
    <source>
        <dbReference type="EMBL" id="NER28188.1"/>
    </source>
</evidence>
<accession>A0A6B3NFY4</accession>
<feature type="region of interest" description="Disordered" evidence="2">
    <location>
        <begin position="193"/>
        <end position="222"/>
    </location>
</feature>
<feature type="transmembrane region" description="Helical" evidence="3">
    <location>
        <begin position="425"/>
        <end position="444"/>
    </location>
</feature>
<sequence length="571" mass="63579">MNQQPPNPRVEDPQAAEALLRAMTQDVEKLRQNLLVGLSDDIERLRKEKSLLIEELENLQQERQQQILQQQQLIQQIAPALANQLTELIIQRLNQLTDSLQVKDLEPTLSGESSHKQLPSLNTTDYNENAHQLLASLDSTLRTTFRTLQQDLSSYQSSLSRQLGQMHTLEQQGETFLRILVNRIREAIEADSSALENTSKTSLVTPHLHPSPQTGNEENLSENYQQSVPALTLVQSPESVVAFPESQPPAPKAWKQPMGLLLLLFSWLALSLEYVVINVVFNKSLLFGNWELGGFLSLGIGNVLLVLWLKMLLVVPLMAIVGTRLYPSMQREIKEFAQLHNWLSWGRFIGSGWLWFLSQVLIYLALASISPGVAMTIFFMYPLVTLVWIWVRFGARPNLLRSLVILGILAGVTISAFGSSSLSRLGFTAAVSSAIAFPLSLILMPNISRKLNIIPFGWINCVIILVFSTLTLVLPLPESWGFTISKIIDWRYLIVLSLVLGITTLTHSILNNLGIRMIGESPASILGAVVPGTTAFLAWAIMARAMSGEQILGMLLVILGCATLSLEQLRR</sequence>
<feature type="transmembrane region" description="Helical" evidence="3">
    <location>
        <begin position="372"/>
        <end position="391"/>
    </location>
</feature>
<evidence type="ECO:0000256" key="2">
    <source>
        <dbReference type="SAM" id="MobiDB-lite"/>
    </source>
</evidence>
<feature type="transmembrane region" description="Helical" evidence="3">
    <location>
        <begin position="398"/>
        <end position="419"/>
    </location>
</feature>
<evidence type="ECO:0000256" key="1">
    <source>
        <dbReference type="SAM" id="Coils"/>
    </source>
</evidence>
<dbReference type="PANTHER" id="PTHR22911:SF137">
    <property type="entry name" value="SOLUTE CARRIER FAMILY 35 MEMBER G2-RELATED"/>
    <property type="match status" value="1"/>
</dbReference>
<feature type="transmembrane region" description="Helical" evidence="3">
    <location>
        <begin position="260"/>
        <end position="281"/>
    </location>
</feature>
<dbReference type="GO" id="GO:0016020">
    <property type="term" value="C:membrane"/>
    <property type="evidence" value="ECO:0007669"/>
    <property type="project" value="TreeGrafter"/>
</dbReference>
<feature type="compositionally biased region" description="Polar residues" evidence="2">
    <location>
        <begin position="194"/>
        <end position="204"/>
    </location>
</feature>
<proteinExistence type="predicted"/>
<name>A0A6B3NFY4_9CYAN</name>
<organism evidence="4">
    <name type="scientific">Symploca sp. SIO1C4</name>
    <dbReference type="NCBI Taxonomy" id="2607765"/>
    <lineage>
        <taxon>Bacteria</taxon>
        <taxon>Bacillati</taxon>
        <taxon>Cyanobacteriota</taxon>
        <taxon>Cyanophyceae</taxon>
        <taxon>Coleofasciculales</taxon>
        <taxon>Coleofasciculaceae</taxon>
        <taxon>Symploca</taxon>
    </lineage>
</organism>
<gene>
    <name evidence="4" type="ORF">F6J89_11290</name>
</gene>
<keyword evidence="3" id="KW-1133">Transmembrane helix</keyword>
<dbReference type="SUPFAM" id="SSF103481">
    <property type="entry name" value="Multidrug resistance efflux transporter EmrE"/>
    <property type="match status" value="2"/>
</dbReference>
<comment type="caution">
    <text evidence="4">The sequence shown here is derived from an EMBL/GenBank/DDBJ whole genome shotgun (WGS) entry which is preliminary data.</text>
</comment>
<keyword evidence="3" id="KW-0472">Membrane</keyword>
<feature type="transmembrane region" description="Helical" evidence="3">
    <location>
        <begin position="342"/>
        <end position="366"/>
    </location>
</feature>
<feature type="transmembrane region" description="Helical" evidence="3">
    <location>
        <begin position="456"/>
        <end position="476"/>
    </location>
</feature>
<protein>
    <submittedName>
        <fullName evidence="4">DMT family transporter</fullName>
    </submittedName>
</protein>
<evidence type="ECO:0000256" key="3">
    <source>
        <dbReference type="SAM" id="Phobius"/>
    </source>
</evidence>
<feature type="transmembrane region" description="Helical" evidence="3">
    <location>
        <begin position="492"/>
        <end position="513"/>
    </location>
</feature>
<feature type="coiled-coil region" evidence="1">
    <location>
        <begin position="35"/>
        <end position="76"/>
    </location>
</feature>
<keyword evidence="1" id="KW-0175">Coiled coil</keyword>
<reference evidence="4" key="1">
    <citation type="submission" date="2019-11" db="EMBL/GenBank/DDBJ databases">
        <title>Genomic insights into an expanded diversity of filamentous marine cyanobacteria reveals the extraordinary biosynthetic potential of Moorea and Okeania.</title>
        <authorList>
            <person name="Ferreira Leao T."/>
            <person name="Wang M."/>
            <person name="Moss N."/>
            <person name="Da Silva R."/>
            <person name="Sanders J."/>
            <person name="Nurk S."/>
            <person name="Gurevich A."/>
            <person name="Humphrey G."/>
            <person name="Reher R."/>
            <person name="Zhu Q."/>
            <person name="Belda-Ferre P."/>
            <person name="Glukhov E."/>
            <person name="Rex R."/>
            <person name="Dorrestein P.C."/>
            <person name="Knight R."/>
            <person name="Pevzner P."/>
            <person name="Gerwick W.H."/>
            <person name="Gerwick L."/>
        </authorList>
    </citation>
    <scope>NUCLEOTIDE SEQUENCE</scope>
    <source>
        <strain evidence="4">SIO1C4</strain>
    </source>
</reference>
<feature type="transmembrane region" description="Helical" evidence="3">
    <location>
        <begin position="525"/>
        <end position="545"/>
    </location>
</feature>
<feature type="transmembrane region" description="Helical" evidence="3">
    <location>
        <begin position="293"/>
        <end position="321"/>
    </location>
</feature>
<keyword evidence="3" id="KW-0812">Transmembrane</keyword>
<feature type="compositionally biased region" description="Polar residues" evidence="2">
    <location>
        <begin position="211"/>
        <end position="222"/>
    </location>
</feature>
<dbReference type="PANTHER" id="PTHR22911">
    <property type="entry name" value="ACYL-MALONYL CONDENSING ENZYME-RELATED"/>
    <property type="match status" value="1"/>
</dbReference>